<dbReference type="EMBL" id="GGEC01083380">
    <property type="protein sequence ID" value="MBX63864.1"/>
    <property type="molecule type" value="Transcribed_RNA"/>
</dbReference>
<accession>A0A2P2QA87</accession>
<dbReference type="AlphaFoldDB" id="A0A2P2QA87"/>
<reference evidence="1" key="1">
    <citation type="submission" date="2018-02" db="EMBL/GenBank/DDBJ databases">
        <title>Rhizophora mucronata_Transcriptome.</title>
        <authorList>
            <person name="Meera S.P."/>
            <person name="Sreeshan A."/>
            <person name="Augustine A."/>
        </authorList>
    </citation>
    <scope>NUCLEOTIDE SEQUENCE</scope>
    <source>
        <tissue evidence="1">Leaf</tissue>
    </source>
</reference>
<sequence>MDLTSFYYIKFSQCFDPVNDVWT</sequence>
<name>A0A2P2QA87_RHIMU</name>
<proteinExistence type="predicted"/>
<protein>
    <submittedName>
        <fullName evidence="1">Uncharacterized protein</fullName>
    </submittedName>
</protein>
<organism evidence="1">
    <name type="scientific">Rhizophora mucronata</name>
    <name type="common">Asiatic mangrove</name>
    <dbReference type="NCBI Taxonomy" id="61149"/>
    <lineage>
        <taxon>Eukaryota</taxon>
        <taxon>Viridiplantae</taxon>
        <taxon>Streptophyta</taxon>
        <taxon>Embryophyta</taxon>
        <taxon>Tracheophyta</taxon>
        <taxon>Spermatophyta</taxon>
        <taxon>Magnoliopsida</taxon>
        <taxon>eudicotyledons</taxon>
        <taxon>Gunneridae</taxon>
        <taxon>Pentapetalae</taxon>
        <taxon>rosids</taxon>
        <taxon>fabids</taxon>
        <taxon>Malpighiales</taxon>
        <taxon>Rhizophoraceae</taxon>
        <taxon>Rhizophora</taxon>
    </lineage>
</organism>
<evidence type="ECO:0000313" key="1">
    <source>
        <dbReference type="EMBL" id="MBX63864.1"/>
    </source>
</evidence>